<feature type="region of interest" description="Disordered" evidence="1">
    <location>
        <begin position="35"/>
        <end position="184"/>
    </location>
</feature>
<dbReference type="Proteomes" id="UP000187735">
    <property type="component" value="Chromosome"/>
</dbReference>
<gene>
    <name evidence="2" type="ORF">Fuma_00345</name>
</gene>
<dbReference type="EMBL" id="CP017641">
    <property type="protein sequence ID" value="APZ90761.1"/>
    <property type="molecule type" value="Genomic_DNA"/>
</dbReference>
<keyword evidence="3" id="KW-1185">Reference proteome</keyword>
<evidence type="ECO:0000313" key="2">
    <source>
        <dbReference type="EMBL" id="APZ90761.1"/>
    </source>
</evidence>
<feature type="compositionally biased region" description="Low complexity" evidence="1">
    <location>
        <begin position="173"/>
        <end position="184"/>
    </location>
</feature>
<sequence length="334" mass="38208">MNIFNGFTIVSVVATLTIANTADAQLRYPNSAAPTYNNSHTSPYQPQYANPPAYNESPRYNSVPYSQQSSNNAPGYNPYHDPNDRRYDSRRLESTPADRYVPGSSYSGTNSNTYVAPYQPSNSTIPYRSGSSSYNDPYRSNYGPTTNRNDERIYNSSYDRDTRTDEFHPAVPSTLSRQSTTTSRGIAQRASDLYSETNAICWEMDRYYKQNTNYTAVYRNIYEIKEVAKKLKAYVQQQNGRASASDSRVVSALHEMDRLFHEFEANVSGWRPSSGYSPRTQLAAMIRNCETTLHDVMNDHGIDTRYHEASHNQRSNNQRNDRTDRNPRSRPYQN</sequence>
<dbReference type="RefSeq" id="WP_145943906.1">
    <property type="nucleotide sequence ID" value="NZ_CP017641.1"/>
</dbReference>
<feature type="compositionally biased region" description="Polar residues" evidence="1">
    <location>
        <begin position="58"/>
        <end position="74"/>
    </location>
</feature>
<proteinExistence type="predicted"/>
<feature type="compositionally biased region" description="Low complexity" evidence="1">
    <location>
        <begin position="43"/>
        <end position="55"/>
    </location>
</feature>
<evidence type="ECO:0000256" key="1">
    <source>
        <dbReference type="SAM" id="MobiDB-lite"/>
    </source>
</evidence>
<feature type="region of interest" description="Disordered" evidence="1">
    <location>
        <begin position="308"/>
        <end position="334"/>
    </location>
</feature>
<evidence type="ECO:0000313" key="3">
    <source>
        <dbReference type="Proteomes" id="UP000187735"/>
    </source>
</evidence>
<organism evidence="2 3">
    <name type="scientific">Fuerstiella marisgermanici</name>
    <dbReference type="NCBI Taxonomy" id="1891926"/>
    <lineage>
        <taxon>Bacteria</taxon>
        <taxon>Pseudomonadati</taxon>
        <taxon>Planctomycetota</taxon>
        <taxon>Planctomycetia</taxon>
        <taxon>Planctomycetales</taxon>
        <taxon>Planctomycetaceae</taxon>
        <taxon>Fuerstiella</taxon>
    </lineage>
</organism>
<accession>A0A1P8W9P5</accession>
<feature type="compositionally biased region" description="Polar residues" evidence="1">
    <location>
        <begin position="104"/>
        <end position="135"/>
    </location>
</feature>
<dbReference type="AlphaFoldDB" id="A0A1P8W9P5"/>
<reference evidence="2 3" key="1">
    <citation type="journal article" date="2016" name="Front. Microbiol.">
        <title>Fuerstia marisgermanicae gen. nov., sp. nov., an Unusual Member of the Phylum Planctomycetes from the German Wadden Sea.</title>
        <authorList>
            <person name="Kohn T."/>
            <person name="Heuer A."/>
            <person name="Jogler M."/>
            <person name="Vollmers J."/>
            <person name="Boedeker C."/>
            <person name="Bunk B."/>
            <person name="Rast P."/>
            <person name="Borchert D."/>
            <person name="Glockner I."/>
            <person name="Freese H.M."/>
            <person name="Klenk H.P."/>
            <person name="Overmann J."/>
            <person name="Kaster A.K."/>
            <person name="Rohde M."/>
            <person name="Wiegand S."/>
            <person name="Jogler C."/>
        </authorList>
    </citation>
    <scope>NUCLEOTIDE SEQUENCE [LARGE SCALE GENOMIC DNA]</scope>
    <source>
        <strain evidence="2 3">NH11</strain>
    </source>
</reference>
<protein>
    <submittedName>
        <fullName evidence="2">Uncharacterized protein</fullName>
    </submittedName>
</protein>
<dbReference type="KEGG" id="fmr:Fuma_00345"/>
<feature type="compositionally biased region" description="Basic and acidic residues" evidence="1">
    <location>
        <begin position="81"/>
        <end position="93"/>
    </location>
</feature>
<name>A0A1P8W9P5_9PLAN</name>
<feature type="compositionally biased region" description="Basic and acidic residues" evidence="1">
    <location>
        <begin position="148"/>
        <end position="168"/>
    </location>
</feature>